<dbReference type="GO" id="GO:0008932">
    <property type="term" value="F:lytic endotransglycosylase activity"/>
    <property type="evidence" value="ECO:0007669"/>
    <property type="project" value="TreeGrafter"/>
</dbReference>
<dbReference type="STRING" id="154621.RV11_GL002653"/>
<dbReference type="Gene3D" id="4.10.80.30">
    <property type="entry name" value="DNA polymerase, domain 6"/>
    <property type="match status" value="1"/>
</dbReference>
<feature type="compositionally biased region" description="Low complexity" evidence="5">
    <location>
        <begin position="236"/>
        <end position="254"/>
    </location>
</feature>
<dbReference type="PATRIC" id="fig|1158610.3.peg.51"/>
<evidence type="ECO:0000256" key="3">
    <source>
        <dbReference type="ARBA" id="ARBA00022638"/>
    </source>
</evidence>
<dbReference type="eggNOG" id="COG1388">
    <property type="taxonomic scope" value="Bacteria"/>
</dbReference>
<evidence type="ECO:0000256" key="5">
    <source>
        <dbReference type="SAM" id="MobiDB-lite"/>
    </source>
</evidence>
<dbReference type="GO" id="GO:0004040">
    <property type="term" value="F:amidase activity"/>
    <property type="evidence" value="ECO:0007669"/>
    <property type="project" value="InterPro"/>
</dbReference>
<evidence type="ECO:0000313" key="8">
    <source>
        <dbReference type="Proteomes" id="UP000013785"/>
    </source>
</evidence>
<dbReference type="Proteomes" id="UP000013785">
    <property type="component" value="Unassembled WGS sequence"/>
</dbReference>
<feature type="domain" description="LysM" evidence="6">
    <location>
        <begin position="259"/>
        <end position="302"/>
    </location>
</feature>
<accession>R3WQC1</accession>
<dbReference type="InterPro" id="IPR002901">
    <property type="entry name" value="MGlyc_endo_b_GlcNAc-like_dom"/>
</dbReference>
<feature type="domain" description="LysM" evidence="6">
    <location>
        <begin position="409"/>
        <end position="452"/>
    </location>
</feature>
<evidence type="ECO:0000256" key="2">
    <source>
        <dbReference type="ARBA" id="ARBA00022529"/>
    </source>
</evidence>
<dbReference type="GO" id="GO:0042742">
    <property type="term" value="P:defense response to bacterium"/>
    <property type="evidence" value="ECO:0007669"/>
    <property type="project" value="UniProtKB-KW"/>
</dbReference>
<dbReference type="eggNOG" id="COG1705">
    <property type="taxonomic scope" value="Bacteria"/>
</dbReference>
<dbReference type="InterPro" id="IPR036779">
    <property type="entry name" value="LysM_dom_sf"/>
</dbReference>
<sequence>MKESYIPRKERRKAEAQRLAFKQMKKGATVMGTAMMTCTIGAPLLTPIQAHALEANQVAARANTSAFIAQIATYAQPVANANDLYASVMIAQAIVESGWGASTLSMAPNYNLFGIKGSYQGQTVYMDTLEYLNGKWVTKKEPFRKYPSYAESFADNAYVLRNVSLQAGVYYYSGAWKSNTSSYRDATAWLTGRYATDPSYAGKLNQIIATYGLTKYDTPASGNAGGGATTGGGSNAGNTGNTNTGNSNSGNTGSTSGAQYYTVKSGDSIWAISNKYGITMAQLRSWNNIKNDLIYPGQKLVVSNGSSAGSNTGSGGSSSGNSNSSSSNTGNNASNASQYYTVKSGDSVWAISNKYGITMDQLRSWNGIKNDFIYPGQKLVVKKGTSTGTNNSSGNTNTGSSSSNNASSQTYTVKSGDSIWAISNKYGISMDQLRSWNGIKNDFIYPGQKLVVKKGTSTGTNNSSSGNANTGSSSSNNASSQTYTVKSGDSIWAISNKYGISMSQLRSWNGIKNDFIYPGQKLVVKGGSSASNTNSSNSSSTSSGNTGNSSSNASQTYTVKSGDSVWAISNKYGISMDQLRSWNGIKNDFIYPGQKLVVKGGSSASNTNNSNSSSNSAANSSNTGNTATGTSQTYTVKSGDSVWGISNKHGISMSDFRNWNNIKNDFIYPGQKVIVSKNGAGTANTSSNTTTAENTSTYQVKSGDTLWTVANKHGLTVDKLKSLNKLSSDMIYVGQKLKLK</sequence>
<evidence type="ECO:0000256" key="4">
    <source>
        <dbReference type="ARBA" id="ARBA00032108"/>
    </source>
</evidence>
<keyword evidence="8" id="KW-1185">Reference proteome</keyword>
<feature type="domain" description="LysM" evidence="6">
    <location>
        <begin position="632"/>
        <end position="675"/>
    </location>
</feature>
<keyword evidence="3" id="KW-0081">Bacteriolytic enzyme</keyword>
<evidence type="ECO:0000313" key="7">
    <source>
        <dbReference type="EMBL" id="EOL50026.1"/>
    </source>
</evidence>
<feature type="compositionally biased region" description="Low complexity" evidence="5">
    <location>
        <begin position="526"/>
        <end position="554"/>
    </location>
</feature>
<dbReference type="InterPro" id="IPR018392">
    <property type="entry name" value="LysM"/>
</dbReference>
<feature type="region of interest" description="Disordered" evidence="5">
    <location>
        <begin position="526"/>
        <end position="556"/>
    </location>
</feature>
<dbReference type="SMART" id="SM00047">
    <property type="entry name" value="LYZ2"/>
    <property type="match status" value="1"/>
</dbReference>
<feature type="region of interest" description="Disordered" evidence="5">
    <location>
        <begin position="455"/>
        <end position="481"/>
    </location>
</feature>
<dbReference type="RefSeq" id="WP_010766761.1">
    <property type="nucleotide sequence ID" value="NZ_ASWE01000007.1"/>
</dbReference>
<dbReference type="OrthoDB" id="2155627at2"/>
<feature type="region of interest" description="Disordered" evidence="5">
    <location>
        <begin position="384"/>
        <end position="409"/>
    </location>
</feature>
<evidence type="ECO:0000256" key="1">
    <source>
        <dbReference type="ARBA" id="ARBA00010266"/>
    </source>
</evidence>
<dbReference type="HOGENOM" id="CLU_013771_6_1_9"/>
<feature type="domain" description="LysM" evidence="6">
    <location>
        <begin position="338"/>
        <end position="381"/>
    </location>
</feature>
<comment type="similarity">
    <text evidence="1">Belongs to the glycosyl hydrolase 73 family.</text>
</comment>
<dbReference type="SMART" id="SM00257">
    <property type="entry name" value="LysM"/>
    <property type="match status" value="7"/>
</dbReference>
<dbReference type="GO" id="GO:0031640">
    <property type="term" value="P:killing of cells of another organism"/>
    <property type="evidence" value="ECO:0007669"/>
    <property type="project" value="UniProtKB-KW"/>
</dbReference>
<dbReference type="CDD" id="cd00118">
    <property type="entry name" value="LysM"/>
    <property type="match status" value="7"/>
</dbReference>
<feature type="compositionally biased region" description="Low complexity" evidence="5">
    <location>
        <begin position="384"/>
        <end position="408"/>
    </location>
</feature>
<dbReference type="Pfam" id="PF01832">
    <property type="entry name" value="Glucosaminidase"/>
    <property type="match status" value="1"/>
</dbReference>
<feature type="domain" description="LysM" evidence="6">
    <location>
        <begin position="696"/>
        <end position="739"/>
    </location>
</feature>
<dbReference type="Gene3D" id="1.10.530.10">
    <property type="match status" value="1"/>
</dbReference>
<dbReference type="Gene3D" id="3.10.350.10">
    <property type="entry name" value="LysM domain"/>
    <property type="match status" value="7"/>
</dbReference>
<dbReference type="PANTHER" id="PTHR33734">
    <property type="entry name" value="LYSM DOMAIN-CONTAINING GPI-ANCHORED PROTEIN 2"/>
    <property type="match status" value="1"/>
</dbReference>
<dbReference type="SUPFAM" id="SSF54106">
    <property type="entry name" value="LysM domain"/>
    <property type="match status" value="7"/>
</dbReference>
<reference evidence="7 8" key="1">
    <citation type="submission" date="2013-02" db="EMBL/GenBank/DDBJ databases">
        <title>The Genome Sequence of Enterococcus phoeniculicola BAA-412.</title>
        <authorList>
            <consortium name="The Broad Institute Genome Sequencing Platform"/>
            <consortium name="The Broad Institute Genome Sequencing Center for Infectious Disease"/>
            <person name="Earl A.M."/>
            <person name="Gilmore M.S."/>
            <person name="Lebreton F."/>
            <person name="Walker B."/>
            <person name="Young S.K."/>
            <person name="Zeng Q."/>
            <person name="Gargeya S."/>
            <person name="Fitzgerald M."/>
            <person name="Haas B."/>
            <person name="Abouelleil A."/>
            <person name="Alvarado L."/>
            <person name="Arachchi H.M."/>
            <person name="Berlin A.M."/>
            <person name="Chapman S.B."/>
            <person name="Dewar J."/>
            <person name="Goldberg J."/>
            <person name="Griggs A."/>
            <person name="Gujja S."/>
            <person name="Hansen M."/>
            <person name="Howarth C."/>
            <person name="Imamovic A."/>
            <person name="Larimer J."/>
            <person name="McCowan C."/>
            <person name="Murphy C."/>
            <person name="Neiman D."/>
            <person name="Pearson M."/>
            <person name="Priest M."/>
            <person name="Roberts A."/>
            <person name="Saif S."/>
            <person name="Shea T."/>
            <person name="Sisk P."/>
            <person name="Sykes S."/>
            <person name="Wortman J."/>
            <person name="Nusbaum C."/>
            <person name="Birren B."/>
        </authorList>
    </citation>
    <scope>NUCLEOTIDE SEQUENCE [LARGE SCALE GENOMIC DNA]</scope>
    <source>
        <strain evidence="7 8">ATCC BAA-412</strain>
    </source>
</reference>
<feature type="region of interest" description="Disordered" evidence="5">
    <location>
        <begin position="306"/>
        <end position="333"/>
    </location>
</feature>
<dbReference type="PRINTS" id="PR01002">
    <property type="entry name" value="FLGFLGJ"/>
</dbReference>
<feature type="compositionally biased region" description="Low complexity" evidence="5">
    <location>
        <begin position="600"/>
        <end position="631"/>
    </location>
</feature>
<gene>
    <name evidence="7" type="ORF">UC3_00074</name>
</gene>
<comment type="caution">
    <text evidence="7">The sequence shown here is derived from an EMBL/GenBank/DDBJ whole genome shotgun (WGS) entry which is preliminary data.</text>
</comment>
<keyword evidence="2" id="KW-0929">Antimicrobial</keyword>
<name>R3WQC1_9ENTE</name>
<evidence type="ECO:0000259" key="6">
    <source>
        <dbReference type="PROSITE" id="PS51782"/>
    </source>
</evidence>
<feature type="region of interest" description="Disordered" evidence="5">
    <location>
        <begin position="600"/>
        <end position="633"/>
    </location>
</feature>
<feature type="region of interest" description="Disordered" evidence="5">
    <location>
        <begin position="227"/>
        <end position="254"/>
    </location>
</feature>
<feature type="domain" description="LysM" evidence="6">
    <location>
        <begin position="555"/>
        <end position="598"/>
    </location>
</feature>
<dbReference type="PROSITE" id="PS51782">
    <property type="entry name" value="LYSM"/>
    <property type="match status" value="7"/>
</dbReference>
<dbReference type="AlphaFoldDB" id="R3WQC1"/>
<feature type="compositionally biased region" description="Low complexity" evidence="5">
    <location>
        <begin position="455"/>
        <end position="480"/>
    </location>
</feature>
<organism evidence="7 8">
    <name type="scientific">Enterococcus phoeniculicola ATCC BAA-412</name>
    <dbReference type="NCBI Taxonomy" id="1158610"/>
    <lineage>
        <taxon>Bacteria</taxon>
        <taxon>Bacillati</taxon>
        <taxon>Bacillota</taxon>
        <taxon>Bacilli</taxon>
        <taxon>Lactobacillales</taxon>
        <taxon>Enterococcaceae</taxon>
        <taxon>Enterococcus</taxon>
    </lineage>
</organism>
<dbReference type="EMBL" id="AJAT01000003">
    <property type="protein sequence ID" value="EOL50026.1"/>
    <property type="molecule type" value="Genomic_DNA"/>
</dbReference>
<protein>
    <recommendedName>
        <fullName evidence="4">Peptidoglycan hydrolase</fullName>
    </recommendedName>
</protein>
<dbReference type="PANTHER" id="PTHR33734:SF22">
    <property type="entry name" value="MEMBRANE-BOUND LYTIC MUREIN TRANSGLYCOSYLASE D"/>
    <property type="match status" value="1"/>
</dbReference>
<proteinExistence type="inferred from homology"/>
<dbReference type="Pfam" id="PF01476">
    <property type="entry name" value="LysM"/>
    <property type="match status" value="7"/>
</dbReference>
<feature type="compositionally biased region" description="Low complexity" evidence="5">
    <location>
        <begin position="319"/>
        <end position="333"/>
    </location>
</feature>
<feature type="domain" description="LysM" evidence="6">
    <location>
        <begin position="481"/>
        <end position="524"/>
    </location>
</feature>